<sequence>MKKIGRKFLKGTNWALAGLLSFLGFSGCDQIGADEYGTPHAEYEVKGTVTDEVGKAISDIQVDLAQRVQEHRYIKLGSPSITNRAGHYAVSAGTFPGKELTLIVTDTDGEKNGSYATDTIAVRFEKKDYYKKGKGWFEGAARKKVDIKLKPKK</sequence>
<evidence type="ECO:0000313" key="1">
    <source>
        <dbReference type="EMBL" id="RRD62988.1"/>
    </source>
</evidence>
<accession>A0A3P1XYD8</accession>
<proteinExistence type="predicted"/>
<gene>
    <name evidence="1" type="ORF">EII40_01225</name>
</gene>
<dbReference type="Proteomes" id="UP000278609">
    <property type="component" value="Unassembled WGS sequence"/>
</dbReference>
<comment type="caution">
    <text evidence="1">The sequence shown here is derived from an EMBL/GenBank/DDBJ whole genome shotgun (WGS) entry which is preliminary data.</text>
</comment>
<dbReference type="AlphaFoldDB" id="A0A3P1XYD8"/>
<organism evidence="1 2">
    <name type="scientific">Tannerella forsythia</name>
    <name type="common">Bacteroides forsythus</name>
    <dbReference type="NCBI Taxonomy" id="28112"/>
    <lineage>
        <taxon>Bacteria</taxon>
        <taxon>Pseudomonadati</taxon>
        <taxon>Bacteroidota</taxon>
        <taxon>Bacteroidia</taxon>
        <taxon>Bacteroidales</taxon>
        <taxon>Tannerellaceae</taxon>
        <taxon>Tannerella</taxon>
    </lineage>
</organism>
<dbReference type="PROSITE" id="PS51257">
    <property type="entry name" value="PROKAR_LIPOPROTEIN"/>
    <property type="match status" value="1"/>
</dbReference>
<name>A0A3P1XYD8_TANFO</name>
<protein>
    <recommendedName>
        <fullName evidence="3">Lipoprotein, rSAM/lipoprotein system</fullName>
    </recommendedName>
</protein>
<dbReference type="OrthoDB" id="1095310at2"/>
<dbReference type="NCBIfam" id="TIGR04134">
    <property type="entry name" value="lipo_with_rSAM"/>
    <property type="match status" value="1"/>
</dbReference>
<dbReference type="RefSeq" id="WP_124750454.1">
    <property type="nucleotide sequence ID" value="NZ_RQYS01000003.1"/>
</dbReference>
<evidence type="ECO:0000313" key="2">
    <source>
        <dbReference type="Proteomes" id="UP000278609"/>
    </source>
</evidence>
<dbReference type="EMBL" id="RQYS01000003">
    <property type="protein sequence ID" value="RRD62988.1"/>
    <property type="molecule type" value="Genomic_DNA"/>
</dbReference>
<evidence type="ECO:0008006" key="3">
    <source>
        <dbReference type="Google" id="ProtNLM"/>
    </source>
</evidence>
<dbReference type="InterPro" id="IPR026403">
    <property type="entry name" value="Lipo_with_rSAM"/>
</dbReference>
<reference evidence="1 2" key="1">
    <citation type="submission" date="2018-11" db="EMBL/GenBank/DDBJ databases">
        <title>Genomes From Bacteria Associated with the Canine Oral Cavity: a Test Case for Automated Genome-Based Taxonomic Assignment.</title>
        <authorList>
            <person name="Coil D.A."/>
            <person name="Jospin G."/>
            <person name="Darling A.E."/>
            <person name="Wallis C."/>
            <person name="Davis I.J."/>
            <person name="Harris S."/>
            <person name="Eisen J.A."/>
            <person name="Holcombe L.J."/>
            <person name="O'Flynn C."/>
        </authorList>
    </citation>
    <scope>NUCLEOTIDE SEQUENCE [LARGE SCALE GENOMIC DNA]</scope>
    <source>
        <strain evidence="1 2">OH2617_COT-023</strain>
    </source>
</reference>